<keyword evidence="2" id="KW-1003">Cell membrane</keyword>
<evidence type="ECO:0000256" key="1">
    <source>
        <dbReference type="ARBA" id="ARBA00004651"/>
    </source>
</evidence>
<dbReference type="KEGG" id="fia:NA23_09735"/>
<feature type="transmembrane region" description="Helical" evidence="6">
    <location>
        <begin position="686"/>
        <end position="704"/>
    </location>
</feature>
<gene>
    <name evidence="8" type="ORF">NA23_09735</name>
</gene>
<protein>
    <submittedName>
        <fullName evidence="8">MMPL family transporter</fullName>
    </submittedName>
</protein>
<dbReference type="Pfam" id="PF03176">
    <property type="entry name" value="MMPL"/>
    <property type="match status" value="1"/>
</dbReference>
<dbReference type="PANTHER" id="PTHR33406">
    <property type="entry name" value="MEMBRANE PROTEIN MJ1562-RELATED"/>
    <property type="match status" value="1"/>
</dbReference>
<proteinExistence type="predicted"/>
<dbReference type="EMBL" id="CP014334">
    <property type="protein sequence ID" value="UOE96772.1"/>
    <property type="molecule type" value="Genomic_DNA"/>
</dbReference>
<evidence type="ECO:0000313" key="9">
    <source>
        <dbReference type="Proteomes" id="UP000093740"/>
    </source>
</evidence>
<evidence type="ECO:0000256" key="2">
    <source>
        <dbReference type="ARBA" id="ARBA00022475"/>
    </source>
</evidence>
<feature type="domain" description="Membrane transport protein MMPL" evidence="7">
    <location>
        <begin position="177"/>
        <end position="389"/>
    </location>
</feature>
<dbReference type="GO" id="GO:0005886">
    <property type="term" value="C:plasma membrane"/>
    <property type="evidence" value="ECO:0007669"/>
    <property type="project" value="UniProtKB-SubCell"/>
</dbReference>
<organism evidence="8 9">
    <name type="scientific">Fervidobacterium islandicum</name>
    <dbReference type="NCBI Taxonomy" id="2423"/>
    <lineage>
        <taxon>Bacteria</taxon>
        <taxon>Thermotogati</taxon>
        <taxon>Thermotogota</taxon>
        <taxon>Thermotogae</taxon>
        <taxon>Thermotogales</taxon>
        <taxon>Fervidobacteriaceae</taxon>
        <taxon>Fervidobacterium</taxon>
    </lineage>
</organism>
<comment type="subcellular location">
    <subcellularLocation>
        <location evidence="1">Cell membrane</location>
        <topology evidence="1">Multi-pass membrane protein</topology>
    </subcellularLocation>
</comment>
<feature type="transmembrane region" description="Helical" evidence="6">
    <location>
        <begin position="724"/>
        <end position="743"/>
    </location>
</feature>
<dbReference type="RefSeq" id="WP_249477064.1">
    <property type="nucleotide sequence ID" value="NZ_CP014334.2"/>
</dbReference>
<evidence type="ECO:0000256" key="4">
    <source>
        <dbReference type="ARBA" id="ARBA00022989"/>
    </source>
</evidence>
<feature type="transmembrane region" description="Helical" evidence="6">
    <location>
        <begin position="269"/>
        <end position="289"/>
    </location>
</feature>
<accession>A0AAJ5I2H7</accession>
<feature type="transmembrane region" description="Helical" evidence="6">
    <location>
        <begin position="295"/>
        <end position="316"/>
    </location>
</feature>
<feature type="transmembrane region" description="Helical" evidence="6">
    <location>
        <begin position="662"/>
        <end position="680"/>
    </location>
</feature>
<dbReference type="InterPro" id="IPR050545">
    <property type="entry name" value="Mycobact_MmpL"/>
</dbReference>
<feature type="transmembrane region" description="Helical" evidence="6">
    <location>
        <begin position="243"/>
        <end position="262"/>
    </location>
</feature>
<reference evidence="8 9" key="1">
    <citation type="journal article" date="2015" name="Stand. Genomic Sci.">
        <title>Genome sequence of a native-feather degrading extremely thermophilic Eubacterium, Fervidobacterium islandicum AW-1.</title>
        <authorList>
            <person name="Lee Y.J."/>
            <person name="Jeong H."/>
            <person name="Park G.S."/>
            <person name="Kwak Y."/>
            <person name="Lee S.J."/>
            <person name="Lee S.J."/>
            <person name="Park M.K."/>
            <person name="Kim J.Y."/>
            <person name="Kang H.K."/>
            <person name="Shin J.H."/>
            <person name="Lee D.W."/>
        </authorList>
    </citation>
    <scope>NUCLEOTIDE SEQUENCE [LARGE SCALE GENOMIC DNA]</scope>
    <source>
        <strain evidence="8 9">AW-1</strain>
    </source>
</reference>
<name>A0AAJ5I2H7_FERIS</name>
<dbReference type="AlphaFoldDB" id="A0AAJ5I2H7"/>
<keyword evidence="5 6" id="KW-0472">Membrane</keyword>
<keyword evidence="9" id="KW-1185">Reference proteome</keyword>
<dbReference type="InterPro" id="IPR004869">
    <property type="entry name" value="MMPL_dom"/>
</dbReference>
<feature type="transmembrane region" description="Helical" evidence="6">
    <location>
        <begin position="371"/>
        <end position="392"/>
    </location>
</feature>
<dbReference type="Proteomes" id="UP000093740">
    <property type="component" value="Chromosome"/>
</dbReference>
<feature type="transmembrane region" description="Helical" evidence="6">
    <location>
        <begin position="419"/>
        <end position="444"/>
    </location>
</feature>
<evidence type="ECO:0000256" key="5">
    <source>
        <dbReference type="ARBA" id="ARBA00023136"/>
    </source>
</evidence>
<dbReference type="SUPFAM" id="SSF82866">
    <property type="entry name" value="Multidrug efflux transporter AcrB transmembrane domain"/>
    <property type="match status" value="2"/>
</dbReference>
<evidence type="ECO:0000313" key="8">
    <source>
        <dbReference type="EMBL" id="UOE96772.1"/>
    </source>
</evidence>
<feature type="transmembrane region" description="Helical" evidence="6">
    <location>
        <begin position="337"/>
        <end position="359"/>
    </location>
</feature>
<feature type="transmembrane region" description="Helical" evidence="6">
    <location>
        <begin position="749"/>
        <end position="769"/>
    </location>
</feature>
<feature type="transmembrane region" description="Helical" evidence="6">
    <location>
        <begin position="20"/>
        <end position="40"/>
    </location>
</feature>
<sequence length="795" mass="89359">MERFAKWYIETILNKQKQVIITLFIISVSLGLYAVLGLRINADITGLAPKEDPRFQDLVKYTSEKLTSNTLIVAVDGLKEHNPDDVAQKLKDLFEKTSYINQAKPFDNPETLVKYGLLSLGEGTISDTVRYYRSLTNVEPKTLVDFRFWRNIGSALYDLNNYIENIVQKSGIKKYYLISPDKELLVMNFSMTKPMSDVKFVTGAIQELKKLSKNFEAQNKVKVYFTGGVMSTYEANVQASKDFTLTTFISLGAIVAIIIIGFGNLLELLILSTGLLMAMGIALGLIALFLKELNIVTTFVNAMLLGMGIDYAMYIVTRIQERFNIEGISRQSIIAAFIENFRPSFISMITTALAFLGMLLSPSDAIKQMGFSIALGVVVYFFVFSTLVPIAHDRFISKFKGRQRETYVRIVDIIRKNRILMVSTMVLTVILAAIGVFSILNFSYTTSSLIPKKSETNITSELIAKKFGSIASSDIAIAEETSEKLHSAIQKLKDAGLITSDFSILTFIQNPEKIAEEKSNIYVQVLEITNTPFLEILFRKYGLYESFVSTVDVIKNITTTEDLFKLMEKDIPSLFYQDIQGKKYLLAHITPAMDIWSNNNIKKFFESVKVLGDIRVYGYTALFYGIIEELLRSTVWVFGIVFLIEFIVLYIDFRSTLKASRILTLTILNTLAAFGISYLMGIKTTFITFIVLPIFLGIGVDSFVELDHSIRYGKESVIKTEKAIIMSVLTTVASFGSFIFAQGQLLREFGFVTSAGLIGALLISFFWYLNSAEKSYQKAARSKLSTSNDEQGDKQ</sequence>
<evidence type="ECO:0000256" key="3">
    <source>
        <dbReference type="ARBA" id="ARBA00022692"/>
    </source>
</evidence>
<dbReference type="Gene3D" id="1.20.1640.10">
    <property type="entry name" value="Multidrug efflux transporter AcrB transmembrane domain"/>
    <property type="match status" value="2"/>
</dbReference>
<keyword evidence="3 6" id="KW-0812">Transmembrane</keyword>
<dbReference type="PANTHER" id="PTHR33406:SF13">
    <property type="entry name" value="MEMBRANE PROTEIN YDFJ"/>
    <property type="match status" value="1"/>
</dbReference>
<evidence type="ECO:0000256" key="6">
    <source>
        <dbReference type="SAM" id="Phobius"/>
    </source>
</evidence>
<feature type="transmembrane region" description="Helical" evidence="6">
    <location>
        <begin position="630"/>
        <end position="650"/>
    </location>
</feature>
<evidence type="ECO:0000259" key="7">
    <source>
        <dbReference type="Pfam" id="PF03176"/>
    </source>
</evidence>
<keyword evidence="4 6" id="KW-1133">Transmembrane helix</keyword>